<evidence type="ECO:0000313" key="9">
    <source>
        <dbReference type="EMBL" id="CAB4215951.1"/>
    </source>
</evidence>
<evidence type="ECO:0000313" key="1">
    <source>
        <dbReference type="EMBL" id="CAB4135818.1"/>
    </source>
</evidence>
<dbReference type="EMBL" id="LR796980">
    <property type="protein sequence ID" value="CAB4179326.1"/>
    <property type="molecule type" value="Genomic_DNA"/>
</dbReference>
<protein>
    <submittedName>
        <fullName evidence="9">Uncharacterized protein</fullName>
    </submittedName>
</protein>
<accession>A0A6J5SLZ0</accession>
<evidence type="ECO:0000313" key="8">
    <source>
        <dbReference type="EMBL" id="CAB4192056.1"/>
    </source>
</evidence>
<evidence type="ECO:0000313" key="11">
    <source>
        <dbReference type="EMBL" id="CAB5230831.1"/>
    </source>
</evidence>
<evidence type="ECO:0000313" key="4">
    <source>
        <dbReference type="EMBL" id="CAB4161635.1"/>
    </source>
</evidence>
<dbReference type="EMBL" id="LR796548">
    <property type="protein sequence ID" value="CAB4151041.1"/>
    <property type="molecule type" value="Genomic_DNA"/>
</dbReference>
<dbReference type="EMBL" id="LR796461">
    <property type="protein sequence ID" value="CAB4146085.1"/>
    <property type="molecule type" value="Genomic_DNA"/>
</dbReference>
<dbReference type="EMBL" id="LR796305">
    <property type="protein sequence ID" value="CAB4135818.1"/>
    <property type="molecule type" value="Genomic_DNA"/>
</dbReference>
<evidence type="ECO:0000313" key="5">
    <source>
        <dbReference type="EMBL" id="CAB4175085.1"/>
    </source>
</evidence>
<dbReference type="EMBL" id="LR797180">
    <property type="protein sequence ID" value="CAB4192056.1"/>
    <property type="molecule type" value="Genomic_DNA"/>
</dbReference>
<evidence type="ECO:0000313" key="3">
    <source>
        <dbReference type="EMBL" id="CAB4151041.1"/>
    </source>
</evidence>
<evidence type="ECO:0000313" key="2">
    <source>
        <dbReference type="EMBL" id="CAB4146085.1"/>
    </source>
</evidence>
<evidence type="ECO:0000313" key="10">
    <source>
        <dbReference type="EMBL" id="CAB4220200.1"/>
    </source>
</evidence>
<dbReference type="EMBL" id="LR797492">
    <property type="protein sequence ID" value="CAB4220200.1"/>
    <property type="molecule type" value="Genomic_DNA"/>
</dbReference>
<sequence length="135" mass="16142">MKEYQIKKTIHGPAVLYKDELIFFEQVLPFFDLFDEYPETLFELSEAVCEHLRSEMEMLIESVIDRRLIDTTTTNSAILMLHHFWRLVNNEYPLYNKARMESQNTTWDLSDEKAKIIHDYYSHSGEYKTVRIGNI</sequence>
<organism evidence="9">
    <name type="scientific">uncultured Caudovirales phage</name>
    <dbReference type="NCBI Taxonomy" id="2100421"/>
    <lineage>
        <taxon>Viruses</taxon>
        <taxon>Duplodnaviria</taxon>
        <taxon>Heunggongvirae</taxon>
        <taxon>Uroviricota</taxon>
        <taxon>Caudoviricetes</taxon>
        <taxon>Peduoviridae</taxon>
        <taxon>Maltschvirus</taxon>
        <taxon>Maltschvirus maltsch</taxon>
    </lineage>
</organism>
<gene>
    <name evidence="6" type="ORF">UFOVP1031_65</name>
    <name evidence="7" type="ORF">UFOVP1172_70</name>
    <name evidence="8" type="ORF">UFOVP1240_132</name>
    <name evidence="9" type="ORF">UFOVP1486_32</name>
    <name evidence="11" type="ORF">UFOVP1578_137</name>
    <name evidence="10" type="ORF">UFOVP1630_129</name>
    <name evidence="1" type="ORF">UFOVP288_149</name>
    <name evidence="2" type="ORF">UFOVP483_47</name>
    <name evidence="3" type="ORF">UFOVP573_123</name>
    <name evidence="4" type="ORF">UFOVP769_149</name>
    <name evidence="5" type="ORF">UFOVP962_117</name>
</gene>
<evidence type="ECO:0000313" key="6">
    <source>
        <dbReference type="EMBL" id="CAB4179326.1"/>
    </source>
</evidence>
<dbReference type="EMBL" id="LR797434">
    <property type="protein sequence ID" value="CAB4215951.1"/>
    <property type="molecule type" value="Genomic_DNA"/>
</dbReference>
<reference evidence="9" key="1">
    <citation type="submission" date="2020-05" db="EMBL/GenBank/DDBJ databases">
        <authorList>
            <person name="Chiriac C."/>
            <person name="Salcher M."/>
            <person name="Ghai R."/>
            <person name="Kavagutti S V."/>
        </authorList>
    </citation>
    <scope>NUCLEOTIDE SEQUENCE</scope>
</reference>
<dbReference type="EMBL" id="LR797130">
    <property type="protein sequence ID" value="CAB4188721.1"/>
    <property type="molecule type" value="Genomic_DNA"/>
</dbReference>
<dbReference type="EMBL" id="LR796917">
    <property type="protein sequence ID" value="CAB4175085.1"/>
    <property type="molecule type" value="Genomic_DNA"/>
</dbReference>
<name>A0A6J5SLZ0_9CAUD</name>
<proteinExistence type="predicted"/>
<evidence type="ECO:0000313" key="7">
    <source>
        <dbReference type="EMBL" id="CAB4188721.1"/>
    </source>
</evidence>
<dbReference type="EMBL" id="LR796709">
    <property type="protein sequence ID" value="CAB4161635.1"/>
    <property type="molecule type" value="Genomic_DNA"/>
</dbReference>
<dbReference type="EMBL" id="LR798423">
    <property type="protein sequence ID" value="CAB5230831.1"/>
    <property type="molecule type" value="Genomic_DNA"/>
</dbReference>